<evidence type="ECO:0000313" key="2">
    <source>
        <dbReference type="Proteomes" id="UP001501758"/>
    </source>
</evidence>
<dbReference type="EMBL" id="BAAAGE010000003">
    <property type="protein sequence ID" value="GAA0726139.1"/>
    <property type="molecule type" value="Genomic_DNA"/>
</dbReference>
<protein>
    <submittedName>
        <fullName evidence="1">Uncharacterized protein</fullName>
    </submittedName>
</protein>
<evidence type="ECO:0000313" key="1">
    <source>
        <dbReference type="EMBL" id="GAA0726139.1"/>
    </source>
</evidence>
<dbReference type="Proteomes" id="UP001501758">
    <property type="component" value="Unassembled WGS sequence"/>
</dbReference>
<organism evidence="1 2">
    <name type="scientific">Aquimarina litoralis</name>
    <dbReference type="NCBI Taxonomy" id="584605"/>
    <lineage>
        <taxon>Bacteria</taxon>
        <taxon>Pseudomonadati</taxon>
        <taxon>Bacteroidota</taxon>
        <taxon>Flavobacteriia</taxon>
        <taxon>Flavobacteriales</taxon>
        <taxon>Flavobacteriaceae</taxon>
        <taxon>Aquimarina</taxon>
    </lineage>
</organism>
<keyword evidence="2" id="KW-1185">Reference proteome</keyword>
<dbReference type="RefSeq" id="WP_343913353.1">
    <property type="nucleotide sequence ID" value="NZ_BAAAGE010000003.1"/>
</dbReference>
<gene>
    <name evidence="1" type="ORF">GCM10009430_32820</name>
</gene>
<proteinExistence type="predicted"/>
<reference evidence="1 2" key="1">
    <citation type="journal article" date="2019" name="Int. J. Syst. Evol. Microbiol.">
        <title>The Global Catalogue of Microorganisms (GCM) 10K type strain sequencing project: providing services to taxonomists for standard genome sequencing and annotation.</title>
        <authorList>
            <consortium name="The Broad Institute Genomics Platform"/>
            <consortium name="The Broad Institute Genome Sequencing Center for Infectious Disease"/>
            <person name="Wu L."/>
            <person name="Ma J."/>
        </authorList>
    </citation>
    <scope>NUCLEOTIDE SEQUENCE [LARGE SCALE GENOMIC DNA]</scope>
    <source>
        <strain evidence="1 2">JCM 15974</strain>
    </source>
</reference>
<name>A0ABN1J1S1_9FLAO</name>
<comment type="caution">
    <text evidence="1">The sequence shown here is derived from an EMBL/GenBank/DDBJ whole genome shotgun (WGS) entry which is preliminary data.</text>
</comment>
<sequence>MTDDAIGVRLWKTRMLKDNEVRKKKEKVSRVQRMTAERLRTFKGFETYTDQKAKEAIQQLENFAKIIIRYITKREK</sequence>
<accession>A0ABN1J1S1</accession>